<protein>
    <recommendedName>
        <fullName evidence="2">non-specific serine/threonine protein kinase</fullName>
        <ecNumber evidence="2">2.7.11.1</ecNumber>
    </recommendedName>
</protein>
<dbReference type="InterPro" id="IPR000719">
    <property type="entry name" value="Prot_kinase_dom"/>
</dbReference>
<evidence type="ECO:0000256" key="9">
    <source>
        <dbReference type="ARBA" id="ARBA00022837"/>
    </source>
</evidence>
<feature type="domain" description="Protein kinase" evidence="16">
    <location>
        <begin position="45"/>
        <end position="389"/>
    </location>
</feature>
<dbReference type="FunFam" id="3.30.200.20:FF:000315">
    <property type="entry name" value="Calcium-dependent protein kinase 3"/>
    <property type="match status" value="1"/>
</dbReference>
<name>A0A1D3DB11_9EIME</name>
<keyword evidence="10 14" id="KW-0067">ATP-binding</keyword>
<dbReference type="InterPro" id="IPR011009">
    <property type="entry name" value="Kinase-like_dom_sf"/>
</dbReference>
<reference evidence="18 19" key="1">
    <citation type="journal article" date="2016" name="BMC Genomics">
        <title>Comparative genomics reveals Cyclospora cayetanensis possesses coccidia-like metabolism and invasion components but unique surface antigens.</title>
        <authorList>
            <person name="Liu S."/>
            <person name="Wang L."/>
            <person name="Zheng H."/>
            <person name="Xu Z."/>
            <person name="Roellig D.M."/>
            <person name="Li N."/>
            <person name="Frace M.A."/>
            <person name="Tang K."/>
            <person name="Arrowood M.J."/>
            <person name="Moss D.M."/>
            <person name="Zhang L."/>
            <person name="Feng Y."/>
            <person name="Xiao L."/>
        </authorList>
    </citation>
    <scope>NUCLEOTIDE SEQUENCE [LARGE SCALE GENOMIC DNA]</scope>
    <source>
        <strain evidence="18 19">CHN_HEN01</strain>
    </source>
</reference>
<organism evidence="18 19">
    <name type="scientific">Cyclospora cayetanensis</name>
    <dbReference type="NCBI Taxonomy" id="88456"/>
    <lineage>
        <taxon>Eukaryota</taxon>
        <taxon>Sar</taxon>
        <taxon>Alveolata</taxon>
        <taxon>Apicomplexa</taxon>
        <taxon>Conoidasida</taxon>
        <taxon>Coccidia</taxon>
        <taxon>Eucoccidiorida</taxon>
        <taxon>Eimeriorina</taxon>
        <taxon>Eimeriidae</taxon>
        <taxon>Cyclospora</taxon>
    </lineage>
</organism>
<dbReference type="EC" id="2.7.11.1" evidence="2"/>
<evidence type="ECO:0000256" key="4">
    <source>
        <dbReference type="ARBA" id="ARBA00022679"/>
    </source>
</evidence>
<evidence type="ECO:0000256" key="3">
    <source>
        <dbReference type="ARBA" id="ARBA00022527"/>
    </source>
</evidence>
<comment type="caution">
    <text evidence="18">The sequence shown here is derived from an EMBL/GenBank/DDBJ whole genome shotgun (WGS) entry which is preliminary data.</text>
</comment>
<dbReference type="InterPro" id="IPR011992">
    <property type="entry name" value="EF-hand-dom_pair"/>
</dbReference>
<feature type="binding site" evidence="14">
    <location>
        <position position="74"/>
    </location>
    <ligand>
        <name>ATP</name>
        <dbReference type="ChEBI" id="CHEBI:30616"/>
    </ligand>
</feature>
<dbReference type="VEuPathDB" id="ToxoDB:cyc_03462"/>
<evidence type="ECO:0000256" key="13">
    <source>
        <dbReference type="ARBA" id="ARBA00048679"/>
    </source>
</evidence>
<accession>A0A1D3DB11</accession>
<dbReference type="PROSITE" id="PS00108">
    <property type="entry name" value="PROTEIN_KINASE_ST"/>
    <property type="match status" value="1"/>
</dbReference>
<dbReference type="GO" id="GO:0004674">
    <property type="term" value="F:protein serine/threonine kinase activity"/>
    <property type="evidence" value="ECO:0007669"/>
    <property type="project" value="UniProtKB-KW"/>
</dbReference>
<dbReference type="InterPro" id="IPR018247">
    <property type="entry name" value="EF_Hand_1_Ca_BS"/>
</dbReference>
<proteinExistence type="inferred from homology"/>
<comment type="catalytic activity">
    <reaction evidence="12">
        <text>L-threonyl-[protein] + ATP = O-phospho-L-threonyl-[protein] + ADP + H(+)</text>
        <dbReference type="Rhea" id="RHEA:46608"/>
        <dbReference type="Rhea" id="RHEA-COMP:11060"/>
        <dbReference type="Rhea" id="RHEA-COMP:11605"/>
        <dbReference type="ChEBI" id="CHEBI:15378"/>
        <dbReference type="ChEBI" id="CHEBI:30013"/>
        <dbReference type="ChEBI" id="CHEBI:30616"/>
        <dbReference type="ChEBI" id="CHEBI:61977"/>
        <dbReference type="ChEBI" id="CHEBI:456216"/>
        <dbReference type="EC" id="2.7.11.1"/>
    </reaction>
</comment>
<dbReference type="InParanoid" id="A0A1D3DB11"/>
<evidence type="ECO:0000256" key="5">
    <source>
        <dbReference type="ARBA" id="ARBA00022723"/>
    </source>
</evidence>
<dbReference type="EMBL" id="JROU02000023">
    <property type="protein sequence ID" value="OEH80628.1"/>
    <property type="molecule type" value="Genomic_DNA"/>
</dbReference>
<dbReference type="InterPro" id="IPR017441">
    <property type="entry name" value="Protein_kinase_ATP_BS"/>
</dbReference>
<feature type="domain" description="EF-hand" evidence="17">
    <location>
        <begin position="1278"/>
        <end position="1313"/>
    </location>
</feature>
<keyword evidence="5" id="KW-0479">Metal-binding</keyword>
<comment type="cofactor">
    <cofactor evidence="1">
        <name>Mg(2+)</name>
        <dbReference type="ChEBI" id="CHEBI:18420"/>
    </cofactor>
</comment>
<keyword evidence="7 14" id="KW-0547">Nucleotide-binding</keyword>
<dbReference type="SMART" id="SM00054">
    <property type="entry name" value="EFh"/>
    <property type="match status" value="4"/>
</dbReference>
<feature type="region of interest" description="Disordered" evidence="15">
    <location>
        <begin position="1066"/>
        <end position="1092"/>
    </location>
</feature>
<dbReference type="VEuPathDB" id="ToxoDB:LOC34619203"/>
<feature type="region of interest" description="Disordered" evidence="15">
    <location>
        <begin position="607"/>
        <end position="640"/>
    </location>
</feature>
<evidence type="ECO:0000256" key="8">
    <source>
        <dbReference type="ARBA" id="ARBA00022777"/>
    </source>
</evidence>
<keyword evidence="8" id="KW-0418">Kinase</keyword>
<keyword evidence="6" id="KW-0677">Repeat</keyword>
<feature type="region of interest" description="Disordered" evidence="15">
    <location>
        <begin position="261"/>
        <end position="291"/>
    </location>
</feature>
<keyword evidence="3" id="KW-0723">Serine/threonine-protein kinase</keyword>
<dbReference type="VEuPathDB" id="ToxoDB:LOC34620147"/>
<dbReference type="SUPFAM" id="SSF47473">
    <property type="entry name" value="EF-hand"/>
    <property type="match status" value="1"/>
</dbReference>
<dbReference type="Gene3D" id="1.10.238.10">
    <property type="entry name" value="EF-hand"/>
    <property type="match status" value="1"/>
</dbReference>
<dbReference type="PROSITE" id="PS00018">
    <property type="entry name" value="EF_HAND_1"/>
    <property type="match status" value="4"/>
</dbReference>
<evidence type="ECO:0000256" key="12">
    <source>
        <dbReference type="ARBA" id="ARBA00047899"/>
    </source>
</evidence>
<dbReference type="SUPFAM" id="SSF56112">
    <property type="entry name" value="Protein kinase-like (PK-like)"/>
    <property type="match status" value="1"/>
</dbReference>
<dbReference type="GO" id="GO:0005509">
    <property type="term" value="F:calcium ion binding"/>
    <property type="evidence" value="ECO:0007669"/>
    <property type="project" value="InterPro"/>
</dbReference>
<feature type="compositionally biased region" description="Polar residues" evidence="15">
    <location>
        <begin position="1068"/>
        <end position="1077"/>
    </location>
</feature>
<feature type="domain" description="EF-hand" evidence="17">
    <location>
        <begin position="1319"/>
        <end position="1351"/>
    </location>
</feature>
<evidence type="ECO:0000256" key="11">
    <source>
        <dbReference type="ARBA" id="ARBA00024334"/>
    </source>
</evidence>
<evidence type="ECO:0000256" key="2">
    <source>
        <dbReference type="ARBA" id="ARBA00012513"/>
    </source>
</evidence>
<evidence type="ECO:0000256" key="14">
    <source>
        <dbReference type="PROSITE-ProRule" id="PRU10141"/>
    </source>
</evidence>
<evidence type="ECO:0000256" key="10">
    <source>
        <dbReference type="ARBA" id="ARBA00022840"/>
    </source>
</evidence>
<feature type="domain" description="EF-hand" evidence="17">
    <location>
        <begin position="1144"/>
        <end position="1179"/>
    </location>
</feature>
<dbReference type="PROSITE" id="PS50011">
    <property type="entry name" value="PROTEIN_KINASE_DOM"/>
    <property type="match status" value="1"/>
</dbReference>
<evidence type="ECO:0000256" key="7">
    <source>
        <dbReference type="ARBA" id="ARBA00022741"/>
    </source>
</evidence>
<comment type="similarity">
    <text evidence="11">Belongs to the protein kinase superfamily. Ser/Thr protein kinase family. CDPK subfamily.</text>
</comment>
<evidence type="ECO:0000256" key="1">
    <source>
        <dbReference type="ARBA" id="ARBA00001946"/>
    </source>
</evidence>
<evidence type="ECO:0000313" key="18">
    <source>
        <dbReference type="EMBL" id="OEH80628.1"/>
    </source>
</evidence>
<evidence type="ECO:0000259" key="17">
    <source>
        <dbReference type="PROSITE" id="PS50222"/>
    </source>
</evidence>
<dbReference type="GO" id="GO:0005524">
    <property type="term" value="F:ATP binding"/>
    <property type="evidence" value="ECO:0007669"/>
    <property type="project" value="UniProtKB-UniRule"/>
</dbReference>
<dbReference type="SMART" id="SM00220">
    <property type="entry name" value="S_TKc"/>
    <property type="match status" value="1"/>
</dbReference>
<dbReference type="CDD" id="cd00051">
    <property type="entry name" value="EFh"/>
    <property type="match status" value="1"/>
</dbReference>
<keyword evidence="4" id="KW-0808">Transferase</keyword>
<feature type="compositionally biased region" description="Basic and acidic residues" evidence="15">
    <location>
        <begin position="615"/>
        <end position="630"/>
    </location>
</feature>
<evidence type="ECO:0000256" key="6">
    <source>
        <dbReference type="ARBA" id="ARBA00022737"/>
    </source>
</evidence>
<dbReference type="InterPro" id="IPR002048">
    <property type="entry name" value="EF_hand_dom"/>
</dbReference>
<keyword evidence="9" id="KW-0106">Calcium</keyword>
<dbReference type="InterPro" id="IPR008271">
    <property type="entry name" value="Ser/Thr_kinase_AS"/>
</dbReference>
<dbReference type="Gene3D" id="1.10.510.10">
    <property type="entry name" value="Transferase(Phosphotransferase) domain 1"/>
    <property type="match status" value="2"/>
</dbReference>
<dbReference type="Pfam" id="PF13499">
    <property type="entry name" value="EF-hand_7"/>
    <property type="match status" value="1"/>
</dbReference>
<evidence type="ECO:0000259" key="16">
    <source>
        <dbReference type="PROSITE" id="PS50011"/>
    </source>
</evidence>
<sequence length="1351" mass="145303">MSAVELQRLYGASHEGHIAATTYPLRAILSCKGLHSEFNLEAGHYVLKQRIGAGSWGEVFVAVERLSGLQRAVKRIPKSTPHAVAMARQEVALMREMDHPNIVKVFDCFDDTAYFFVVMELCRGGELFEELATQGVCRERLCRYGDFPHPRYTRQEAALIMYQILSAAHCCHKHGICHRDIKPENFLFAEPGSLTLKLADFGLARRFRRRLDVTHNKDPLLAFVEAAAAAEAADRSPAAAPLDAASKRPLAAASRSQGEAYSNATACNGTTEGSGRSSVGQPLNPAEQQQQLREEDAKLMLHSIAGYDGERADAWSCGVMLYLLLCGELPFDGPDDNAIAYNVLEGQLHFRHPVWKEISVETVELVVALLEPDPAWRLLVGEALGSSFFSSVLPLHLPIPAAATAPMGEDEDLSVAAAAVCGSSSAMSLSPIQEGASEHSRAFPSTSRYRCRCHGLPSFASKAYFVAAATSALTAAAAAQLDMHAARAISPGESVFTLRSAETAPSPSSLNASNRAPLVIVPFNPLAAAAEGGSRTQGAAASPLPAAASERLLEKNGFCSIGKVAAAAAAALASAPTAAEVSACVASLPFQQASTCSLPPWPWEGETAGAAGEAGAEKRKDEEVSDELHDAPLPSQQQQPVSVHAHRRLMFLSDRCTYLCWCSNDQPTQCCSLGCCYVGSGEGLGGASYTGSNRLEETVLSISLPRMPGSETEGSAFNAGSLFHPTGGGFSSCREECSYSGCQTCRGLGSFSRGGATSHSDQYPSLLQRQRRHRRTSQALLEPCLPREALDGVTAQPCASPASGEYLEHEGQQKFREQLDSWGDFRDADAPPPPRQREPHLHIPRRVAMALLQLQAVSAAWTCTDTGSNNVGDRNGVDSLGSRSCLAADEQAQGGLMESSMHDDFICALGQQELHLLHYTAAAGELLRRLRAATQGSLLRRQALLALAVAARGSASPTPSTSVSQQLWHHAHVCRESLGGRFDDSRGCRCSLSGNSATRDDGACCCCKGARPLVSCCCICHSAAFHGTDPYGVGIQQEQLQEQQTRSHKAESMEQLSRGHLLPKEMQQHSVTSSSATDMRHKQHPHHQQHEETLPLGEPCACSMRLLHSSPCMSVYSNTCSSTRASSGMRMRTGRSEAGEELLRERRLLQLLFLSLDQDGDGLLSYKDFADGMLSLLLLAGIHRQLCLPEDEQHAEENAAAALMPGAQAGWGKQQIELDKSLSPDKKMKECTFPWVSRWLMLHFELHVIAGEIDCDGSGAIELSEFLAATLDASLLASQPSLRKAAFRLLDRSGDGVLSLADLKSCIKKADSFEADSEALDMQLKAILSAGDIDGDGLVTLQDFEKFLLDS</sequence>
<dbReference type="PANTHER" id="PTHR24349">
    <property type="entry name" value="SERINE/THREONINE-PROTEIN KINASE"/>
    <property type="match status" value="1"/>
</dbReference>
<gene>
    <name evidence="18" type="ORF">cyc_03462</name>
</gene>
<dbReference type="PROSITE" id="PS00107">
    <property type="entry name" value="PROTEIN_KINASE_ATP"/>
    <property type="match status" value="1"/>
</dbReference>
<dbReference type="InterPro" id="IPR050205">
    <property type="entry name" value="CDPK_Ser/Thr_kinases"/>
</dbReference>
<keyword evidence="19" id="KW-1185">Reference proteome</keyword>
<comment type="catalytic activity">
    <reaction evidence="13">
        <text>L-seryl-[protein] + ATP = O-phospho-L-seryl-[protein] + ADP + H(+)</text>
        <dbReference type="Rhea" id="RHEA:17989"/>
        <dbReference type="Rhea" id="RHEA-COMP:9863"/>
        <dbReference type="Rhea" id="RHEA-COMP:11604"/>
        <dbReference type="ChEBI" id="CHEBI:15378"/>
        <dbReference type="ChEBI" id="CHEBI:29999"/>
        <dbReference type="ChEBI" id="CHEBI:30616"/>
        <dbReference type="ChEBI" id="CHEBI:83421"/>
        <dbReference type="ChEBI" id="CHEBI:456216"/>
        <dbReference type="EC" id="2.7.11.1"/>
    </reaction>
</comment>
<dbReference type="Pfam" id="PF00069">
    <property type="entry name" value="Pkinase"/>
    <property type="match status" value="2"/>
</dbReference>
<evidence type="ECO:0000256" key="15">
    <source>
        <dbReference type="SAM" id="MobiDB-lite"/>
    </source>
</evidence>
<evidence type="ECO:0000313" key="19">
    <source>
        <dbReference type="Proteomes" id="UP000095192"/>
    </source>
</evidence>
<dbReference type="Proteomes" id="UP000095192">
    <property type="component" value="Unassembled WGS sequence"/>
</dbReference>
<dbReference type="PROSITE" id="PS50222">
    <property type="entry name" value="EF_HAND_2"/>
    <property type="match status" value="3"/>
</dbReference>